<dbReference type="Proteomes" id="UP000248926">
    <property type="component" value="Unassembled WGS sequence"/>
</dbReference>
<organism evidence="1 2">
    <name type="scientific">Dyella jiangningensis</name>
    <dbReference type="NCBI Taxonomy" id="1379159"/>
    <lineage>
        <taxon>Bacteria</taxon>
        <taxon>Pseudomonadati</taxon>
        <taxon>Pseudomonadota</taxon>
        <taxon>Gammaproteobacteria</taxon>
        <taxon>Lysobacterales</taxon>
        <taxon>Rhodanobacteraceae</taxon>
        <taxon>Dyella</taxon>
    </lineage>
</organism>
<dbReference type="EMBL" id="NFZS01000004">
    <property type="protein sequence ID" value="RAO75029.1"/>
    <property type="molecule type" value="Genomic_DNA"/>
</dbReference>
<evidence type="ECO:0000313" key="1">
    <source>
        <dbReference type="EMBL" id="RAO75029.1"/>
    </source>
</evidence>
<name>A0A328NYT8_9GAMM</name>
<sequence length="59" mass="6775">MKLFEMVMFAVLVQSCELHDRIKVELARTGEVKDTHLEQEPNAVDMEDFSAVTLECLPH</sequence>
<dbReference type="PROSITE" id="PS51257">
    <property type="entry name" value="PROKAR_LIPOPROTEIN"/>
    <property type="match status" value="1"/>
</dbReference>
<protein>
    <submittedName>
        <fullName evidence="1">Uncharacterized protein</fullName>
    </submittedName>
</protein>
<proteinExistence type="predicted"/>
<reference evidence="1 2" key="1">
    <citation type="journal article" date="2018" name="Genet. Mol. Biol.">
        <title>The genome sequence of Dyella jiangningensis FCAV SCS01 from a lignocellulose-decomposing microbial consortium metagenome reveals potential for biotechnological applications.</title>
        <authorList>
            <person name="Desiderato J.G."/>
            <person name="Alvarenga D.O."/>
            <person name="Constancio M.T.L."/>
            <person name="Alves L.M.C."/>
            <person name="Varani A.M."/>
        </authorList>
    </citation>
    <scope>NUCLEOTIDE SEQUENCE [LARGE SCALE GENOMIC DNA]</scope>
    <source>
        <strain evidence="1 2">FCAV SCS01</strain>
    </source>
</reference>
<accession>A0A328NYT8</accession>
<comment type="caution">
    <text evidence="1">The sequence shown here is derived from an EMBL/GenBank/DDBJ whole genome shotgun (WGS) entry which is preliminary data.</text>
</comment>
<gene>
    <name evidence="1" type="ORF">CA260_12995</name>
</gene>
<evidence type="ECO:0000313" key="2">
    <source>
        <dbReference type="Proteomes" id="UP000248926"/>
    </source>
</evidence>
<dbReference type="AlphaFoldDB" id="A0A328NYT8"/>
<keyword evidence="2" id="KW-1185">Reference proteome</keyword>